<evidence type="ECO:0000313" key="1">
    <source>
        <dbReference type="EMBL" id="EDZ70940.1"/>
    </source>
</evidence>
<dbReference type="AlphaFoldDB" id="B5VMA7"/>
<organism evidence="1 2">
    <name type="scientific">Saccharomyces cerevisiae (strain AWRI1631)</name>
    <name type="common">Baker's yeast</name>
    <dbReference type="NCBI Taxonomy" id="545124"/>
    <lineage>
        <taxon>Eukaryota</taxon>
        <taxon>Fungi</taxon>
        <taxon>Dikarya</taxon>
        <taxon>Ascomycota</taxon>
        <taxon>Saccharomycotina</taxon>
        <taxon>Saccharomycetes</taxon>
        <taxon>Saccharomycetales</taxon>
        <taxon>Saccharomycetaceae</taxon>
        <taxon>Saccharomyces</taxon>
    </lineage>
</organism>
<evidence type="ECO:0000313" key="2">
    <source>
        <dbReference type="Proteomes" id="UP000008988"/>
    </source>
</evidence>
<accession>B5VMA7</accession>
<dbReference type="Proteomes" id="UP000008988">
    <property type="component" value="Unassembled WGS sequence"/>
</dbReference>
<proteinExistence type="predicted"/>
<dbReference type="EMBL" id="ABSV01001474">
    <property type="protein sequence ID" value="EDZ70940.1"/>
    <property type="molecule type" value="Genomic_DNA"/>
</dbReference>
<gene>
    <name evidence="1" type="ORF">AWRI1631_111760</name>
</gene>
<sequence>MITSREKLELFFDSSVPLLDLLAVSFSSSSFFSHSRSIMFLIIIISSTCNSFNIHSSVAISASSFAISAEITKGSFTVASRRSFLVGIFCFCTAGIAPPASAVSPKPWIAVLCSAMEATSLSISTCILLRSSKSSSYPLSEFPKLSKCDLTA</sequence>
<protein>
    <submittedName>
        <fullName evidence="1">Uncharacterized protein</fullName>
    </submittedName>
</protein>
<name>B5VMA7_YEAS6</name>
<reference evidence="1 2" key="1">
    <citation type="journal article" date="2008" name="FEMS Yeast Res.">
        <title>Comparative genome analysis of a Saccharomyces cerevisiae wine strain.</title>
        <authorList>
            <person name="Borneman A.R."/>
            <person name="Forgan A.H."/>
            <person name="Pretorius I.S."/>
            <person name="Chambers P.J."/>
        </authorList>
    </citation>
    <scope>NUCLEOTIDE SEQUENCE [LARGE SCALE GENOMIC DNA]</scope>
    <source>
        <strain evidence="1 2">AWRI1631</strain>
    </source>
</reference>
<comment type="caution">
    <text evidence="1">The sequence shown here is derived from an EMBL/GenBank/DDBJ whole genome shotgun (WGS) entry which is preliminary data.</text>
</comment>